<name>G5SSA4_9BACT</name>
<dbReference type="AlphaFoldDB" id="G5SSA4"/>
<sequence>MVGLNGIEIKECLGDYEVLFSNMAVISNGTPFSINVDIIEIRFIFINDGKEASAYTKPNDNTLIIEVKNVPVKGYLNSQTPLKIGKLKGRDLYIVFNISQLDEICSIFYYTLLLSK</sequence>
<organism evidence="1 2">
    <name type="scientific">Paraprevotella clara YIT 11840</name>
    <dbReference type="NCBI Taxonomy" id="762968"/>
    <lineage>
        <taxon>Bacteria</taxon>
        <taxon>Pseudomonadati</taxon>
        <taxon>Bacteroidota</taxon>
        <taxon>Bacteroidia</taxon>
        <taxon>Bacteroidales</taxon>
        <taxon>Prevotellaceae</taxon>
        <taxon>Paraprevotella</taxon>
    </lineage>
</organism>
<evidence type="ECO:0000313" key="1">
    <source>
        <dbReference type="EMBL" id="EHG99822.1"/>
    </source>
</evidence>
<dbReference type="HOGENOM" id="CLU_2094483_0_0_10"/>
<dbReference type="Proteomes" id="UP000003598">
    <property type="component" value="Unassembled WGS sequence"/>
</dbReference>
<proteinExistence type="predicted"/>
<protein>
    <submittedName>
        <fullName evidence="1">Uncharacterized protein</fullName>
    </submittedName>
</protein>
<gene>
    <name evidence="1" type="ORF">HMPREF9441_02254</name>
</gene>
<dbReference type="EMBL" id="AFFY01000032">
    <property type="protein sequence ID" value="EHG99822.1"/>
    <property type="molecule type" value="Genomic_DNA"/>
</dbReference>
<keyword evidence="2" id="KW-1185">Reference proteome</keyword>
<dbReference type="STRING" id="762968.HMPREF9441_02254"/>
<dbReference type="RefSeq" id="WP_008620643.1">
    <property type="nucleotide sequence ID" value="NZ_JH376604.1"/>
</dbReference>
<dbReference type="GeneID" id="93557681"/>
<dbReference type="InterPro" id="IPR049197">
    <property type="entry name" value="DUF6864"/>
</dbReference>
<evidence type="ECO:0000313" key="2">
    <source>
        <dbReference type="Proteomes" id="UP000003598"/>
    </source>
</evidence>
<comment type="caution">
    <text evidence="1">The sequence shown here is derived from an EMBL/GenBank/DDBJ whole genome shotgun (WGS) entry which is preliminary data.</text>
</comment>
<accession>G5SSA4</accession>
<dbReference type="Pfam" id="PF21732">
    <property type="entry name" value="DUF6864"/>
    <property type="match status" value="1"/>
</dbReference>
<reference evidence="1 2" key="1">
    <citation type="submission" date="2011-03" db="EMBL/GenBank/DDBJ databases">
        <authorList>
            <person name="Weinstock G."/>
            <person name="Sodergren E."/>
            <person name="Clifton S."/>
            <person name="Fulton L."/>
            <person name="Fulton B."/>
            <person name="Courtney L."/>
            <person name="Fronick C."/>
            <person name="Harrison M."/>
            <person name="Strong C."/>
            <person name="Farmer C."/>
            <person name="Delahaunty K."/>
            <person name="Markovic C."/>
            <person name="Hall O."/>
            <person name="Minx P."/>
            <person name="Tomlinson C."/>
            <person name="Mitreva M."/>
            <person name="Hou S."/>
            <person name="Chen J."/>
            <person name="Wollam A."/>
            <person name="Pepin K.H."/>
            <person name="Johnson M."/>
            <person name="Bhonagiri V."/>
            <person name="Zhang X."/>
            <person name="Suruliraj S."/>
            <person name="Warren W."/>
            <person name="Chinwalla A."/>
            <person name="Mardis E.R."/>
            <person name="Wilson R.K."/>
        </authorList>
    </citation>
    <scope>NUCLEOTIDE SEQUENCE [LARGE SCALE GENOMIC DNA]</scope>
    <source>
        <strain evidence="1 2">YIT 11840</strain>
    </source>
</reference>